<accession>A0A0F9R1X4</accession>
<organism evidence="1">
    <name type="scientific">marine sediment metagenome</name>
    <dbReference type="NCBI Taxonomy" id="412755"/>
    <lineage>
        <taxon>unclassified sequences</taxon>
        <taxon>metagenomes</taxon>
        <taxon>ecological metagenomes</taxon>
    </lineage>
</organism>
<sequence>MRRAAGVTPLLSPPVSFQGFLPEWLEGYDLLYFKLHGFPDQAYWYGDDWITAMSEELVRQSDLRETIVFVANCYLPESPMLKALLYAGAKAVIGGAGVNYARSKQVDGADLLGLYLRFFMQVGLSASNSLTLAKNRIRIKRKSMVKSDTLDFKIYRA</sequence>
<gene>
    <name evidence="1" type="ORF">LCGC14_0705680</name>
</gene>
<evidence type="ECO:0008006" key="2">
    <source>
        <dbReference type="Google" id="ProtNLM"/>
    </source>
</evidence>
<protein>
    <recommendedName>
        <fullName evidence="2">Gingipain domain-containing protein</fullName>
    </recommendedName>
</protein>
<proteinExistence type="predicted"/>
<dbReference type="EMBL" id="LAZR01001528">
    <property type="protein sequence ID" value="KKN43187.1"/>
    <property type="molecule type" value="Genomic_DNA"/>
</dbReference>
<name>A0A0F9R1X4_9ZZZZ</name>
<evidence type="ECO:0000313" key="1">
    <source>
        <dbReference type="EMBL" id="KKN43187.1"/>
    </source>
</evidence>
<comment type="caution">
    <text evidence="1">The sequence shown here is derived from an EMBL/GenBank/DDBJ whole genome shotgun (WGS) entry which is preliminary data.</text>
</comment>
<reference evidence="1" key="1">
    <citation type="journal article" date="2015" name="Nature">
        <title>Complex archaea that bridge the gap between prokaryotes and eukaryotes.</title>
        <authorList>
            <person name="Spang A."/>
            <person name="Saw J.H."/>
            <person name="Jorgensen S.L."/>
            <person name="Zaremba-Niedzwiedzka K."/>
            <person name="Martijn J."/>
            <person name="Lind A.E."/>
            <person name="van Eijk R."/>
            <person name="Schleper C."/>
            <person name="Guy L."/>
            <person name="Ettema T.J."/>
        </authorList>
    </citation>
    <scope>NUCLEOTIDE SEQUENCE</scope>
</reference>
<dbReference type="AlphaFoldDB" id="A0A0F9R1X4"/>